<gene>
    <name evidence="5" type="ORF">F0U60_42760</name>
</gene>
<keyword evidence="4" id="KW-0472">Membrane</keyword>
<dbReference type="EMBL" id="CP043494">
    <property type="protein sequence ID" value="WNG50102.1"/>
    <property type="molecule type" value="Genomic_DNA"/>
</dbReference>
<evidence type="ECO:0000256" key="3">
    <source>
        <dbReference type="ARBA" id="ARBA00022989"/>
    </source>
</evidence>
<dbReference type="RefSeq" id="WP_395808795.1">
    <property type="nucleotide sequence ID" value="NZ_CP043494.1"/>
</dbReference>
<evidence type="ECO:0000313" key="5">
    <source>
        <dbReference type="EMBL" id="WNG50102.1"/>
    </source>
</evidence>
<reference evidence="5 6" key="1">
    <citation type="submission" date="2019-08" db="EMBL/GenBank/DDBJ databases">
        <title>Archangium and Cystobacter genomes.</title>
        <authorList>
            <person name="Chen I.-C.K."/>
            <person name="Wielgoss S."/>
        </authorList>
    </citation>
    <scope>NUCLEOTIDE SEQUENCE [LARGE SCALE GENOMIC DNA]</scope>
    <source>
        <strain evidence="5 6">Cbm 6</strain>
    </source>
</reference>
<keyword evidence="3" id="KW-1133">Transmembrane helix</keyword>
<evidence type="ECO:0000256" key="1">
    <source>
        <dbReference type="ARBA" id="ARBA00004141"/>
    </source>
</evidence>
<accession>A0ABY9X3Z5</accession>
<protein>
    <submittedName>
        <fullName evidence="5">DUF697 domain-containing protein</fullName>
    </submittedName>
</protein>
<dbReference type="InterPro" id="IPR021147">
    <property type="entry name" value="DUF697"/>
</dbReference>
<sequence length="150" mass="15524">MNADKAAREWVEESALRAAGAAAIPIPVPGAHTAVTSAIEAYMIYHVAGIYGEKLSMGEALGLIPTLGAGIIARKAATAVVGETVGWIPVAGWLLKGAASGGTAFAMGVAAVNYFEKKYPQREATPFETASIKDWVKSAVAHILNSTAKK</sequence>
<dbReference type="Pfam" id="PF05128">
    <property type="entry name" value="DUF697"/>
    <property type="match status" value="1"/>
</dbReference>
<name>A0ABY9X3Z5_9BACT</name>
<comment type="subcellular location">
    <subcellularLocation>
        <location evidence="1">Membrane</location>
        <topology evidence="1">Multi-pass membrane protein</topology>
    </subcellularLocation>
</comment>
<keyword evidence="6" id="KW-1185">Reference proteome</keyword>
<organism evidence="5 6">
    <name type="scientific">Archangium minus</name>
    <dbReference type="NCBI Taxonomy" id="83450"/>
    <lineage>
        <taxon>Bacteria</taxon>
        <taxon>Pseudomonadati</taxon>
        <taxon>Myxococcota</taxon>
        <taxon>Myxococcia</taxon>
        <taxon>Myxococcales</taxon>
        <taxon>Cystobacterineae</taxon>
        <taxon>Archangiaceae</taxon>
        <taxon>Archangium</taxon>
    </lineage>
</organism>
<proteinExistence type="predicted"/>
<evidence type="ECO:0000313" key="6">
    <source>
        <dbReference type="Proteomes" id="UP001611383"/>
    </source>
</evidence>
<evidence type="ECO:0000256" key="4">
    <source>
        <dbReference type="ARBA" id="ARBA00023136"/>
    </source>
</evidence>
<evidence type="ECO:0000256" key="2">
    <source>
        <dbReference type="ARBA" id="ARBA00022692"/>
    </source>
</evidence>
<keyword evidence="2" id="KW-0812">Transmembrane</keyword>
<dbReference type="Proteomes" id="UP001611383">
    <property type="component" value="Chromosome"/>
</dbReference>